<feature type="modified residue" description="4-aspartylphosphate" evidence="4">
    <location>
        <position position="817"/>
    </location>
</feature>
<evidence type="ECO:0000256" key="1">
    <source>
        <dbReference type="ARBA" id="ARBA00000085"/>
    </source>
</evidence>
<dbReference type="Proteomes" id="UP000663722">
    <property type="component" value="Chromosome"/>
</dbReference>
<feature type="domain" description="Response regulatory" evidence="7">
    <location>
        <begin position="766"/>
        <end position="882"/>
    </location>
</feature>
<evidence type="ECO:0000256" key="4">
    <source>
        <dbReference type="PROSITE-ProRule" id="PRU00169"/>
    </source>
</evidence>
<feature type="coiled-coil region" evidence="5">
    <location>
        <begin position="489"/>
        <end position="516"/>
    </location>
</feature>
<evidence type="ECO:0000256" key="3">
    <source>
        <dbReference type="ARBA" id="ARBA00022553"/>
    </source>
</evidence>
<evidence type="ECO:0000259" key="8">
    <source>
        <dbReference type="PROSITE" id="PS50112"/>
    </source>
</evidence>
<evidence type="ECO:0000256" key="2">
    <source>
        <dbReference type="ARBA" id="ARBA00012438"/>
    </source>
</evidence>
<gene>
    <name evidence="9" type="ORF">dnm_059700</name>
</gene>
<dbReference type="SMART" id="SM00448">
    <property type="entry name" value="REC"/>
    <property type="match status" value="2"/>
</dbReference>
<dbReference type="PROSITE" id="PS50112">
    <property type="entry name" value="PAS"/>
    <property type="match status" value="2"/>
</dbReference>
<dbReference type="Gene3D" id="3.30.450.20">
    <property type="entry name" value="PAS domain"/>
    <property type="match status" value="3"/>
</dbReference>
<dbReference type="InterPro" id="IPR001789">
    <property type="entry name" value="Sig_transdc_resp-reg_receiver"/>
</dbReference>
<sequence>MKNKIRLLITDDEAELCDLLKITLEEQWDRYIISTAHSGEAALAFLKNEEFDVLLTDIRMPGMSGIELMHKSKDFQKDLQTIILTGHGDIKNAIEVLRMGANNYFRKPVSTEVLHFAIISAWEKKELNRKLRESEEQFRSMFEKHSSVMLLIEPETGSIVNANMAASEFYGYSHTELTAMKMTDINILPDKQVFEEMQHSKFRRKNHFIFPHKLKNGQIRTVEVNATPLEVNNKQLLFSVVHDAEERIQAEKALAESEARYRAMFENLYEGIAVYLPVNNGEDFIFADINKAGEKIDSVSKKDLIGRSVREVFPGIKEFGLFDVFQNVWATGEPKYVPLNLYKDKRITGWRSNYVYKLPSGEIVSMYRDETAHKQSEQAHQDSERRYRTLFDNADDAIFVHCFGEEILDVNQSACKYLDYTREELLQMTLKQITSQEYMMFLPQRMASLRQEKRIVFESAHVRRDGEVIPIEGNSSVIEYNKQRAVLTIARDIRERRNAESERRMLRRQLRQAQKTEALGTLAGGIAHDFNNILSPIIGYTDLAMDEASETGSLRSYLEQVIVAAYRARDLVRQILTFSRQGEQEQRPLKVQFIIKEVLKLLRATLPATIEIYQNISKDCGVILADAGQIHQVIMNLCTNAYHAMCEKGGVLELSLKKADIGPNDIPGVPAGAYVKLIVSDTGHGMSREITERIFDPYFTTKEKEKGSGLGLSVVHGIIQSHNGHISVHSEPGRGTTFHVYLPIISDISVAPEHVSDMPLPGGTERILLVDDEIQSLEAERLILKKLGYEVTVRTASIEALEAFRKRPEKFDLVITDMTMPNMTGLELSRELMKIRSDIPIILCTGFCELITEEKVKALGIREFVMKPMIRSKIARIIRRTLDQK</sequence>
<dbReference type="InterPro" id="IPR000014">
    <property type="entry name" value="PAS"/>
</dbReference>
<feature type="modified residue" description="4-aspartylphosphate" evidence="4">
    <location>
        <position position="57"/>
    </location>
</feature>
<comment type="catalytic activity">
    <reaction evidence="1">
        <text>ATP + protein L-histidine = ADP + protein N-phospho-L-histidine.</text>
        <dbReference type="EC" id="2.7.13.3"/>
    </reaction>
</comment>
<keyword evidence="9" id="KW-0418">Kinase</keyword>
<feature type="domain" description="PAS" evidence="8">
    <location>
        <begin position="134"/>
        <end position="177"/>
    </location>
</feature>
<evidence type="ECO:0000256" key="5">
    <source>
        <dbReference type="SAM" id="Coils"/>
    </source>
</evidence>
<dbReference type="GO" id="GO:0000155">
    <property type="term" value="F:phosphorelay sensor kinase activity"/>
    <property type="evidence" value="ECO:0007669"/>
    <property type="project" value="InterPro"/>
</dbReference>
<dbReference type="CDD" id="cd00156">
    <property type="entry name" value="REC"/>
    <property type="match status" value="1"/>
</dbReference>
<evidence type="ECO:0000259" key="7">
    <source>
        <dbReference type="PROSITE" id="PS50110"/>
    </source>
</evidence>
<organism evidence="9 10">
    <name type="scientific">Desulfonema magnum</name>
    <dbReference type="NCBI Taxonomy" id="45655"/>
    <lineage>
        <taxon>Bacteria</taxon>
        <taxon>Pseudomonadati</taxon>
        <taxon>Thermodesulfobacteriota</taxon>
        <taxon>Desulfobacteria</taxon>
        <taxon>Desulfobacterales</taxon>
        <taxon>Desulfococcaceae</taxon>
        <taxon>Desulfonema</taxon>
    </lineage>
</organism>
<keyword evidence="3 4" id="KW-0597">Phosphoprotein</keyword>
<dbReference type="PANTHER" id="PTHR43065">
    <property type="entry name" value="SENSOR HISTIDINE KINASE"/>
    <property type="match status" value="1"/>
</dbReference>
<dbReference type="SUPFAM" id="SSF47384">
    <property type="entry name" value="Homodimeric domain of signal transducing histidine kinase"/>
    <property type="match status" value="1"/>
</dbReference>
<feature type="domain" description="PAS" evidence="8">
    <location>
        <begin position="383"/>
        <end position="460"/>
    </location>
</feature>
<dbReference type="CDD" id="cd00082">
    <property type="entry name" value="HisKA"/>
    <property type="match status" value="1"/>
</dbReference>
<dbReference type="EMBL" id="CP061800">
    <property type="protein sequence ID" value="QTA89911.1"/>
    <property type="molecule type" value="Genomic_DNA"/>
</dbReference>
<dbReference type="InterPro" id="IPR036890">
    <property type="entry name" value="HATPase_C_sf"/>
</dbReference>
<proteinExistence type="predicted"/>
<dbReference type="Pfam" id="PF00072">
    <property type="entry name" value="Response_reg"/>
    <property type="match status" value="2"/>
</dbReference>
<keyword evidence="9" id="KW-0808">Transferase</keyword>
<dbReference type="PANTHER" id="PTHR43065:SF42">
    <property type="entry name" value="TWO-COMPONENT SENSOR PPRA"/>
    <property type="match status" value="1"/>
</dbReference>
<reference evidence="9" key="1">
    <citation type="journal article" date="2021" name="Microb. Physiol.">
        <title>Proteogenomic Insights into the Physiology of Marine, Sulfate-Reducing, Filamentous Desulfonema limicola and Desulfonema magnum.</title>
        <authorList>
            <person name="Schnaars V."/>
            <person name="Wohlbrand L."/>
            <person name="Scheve S."/>
            <person name="Hinrichs C."/>
            <person name="Reinhardt R."/>
            <person name="Rabus R."/>
        </authorList>
    </citation>
    <scope>NUCLEOTIDE SEQUENCE</scope>
    <source>
        <strain evidence="9">4be13</strain>
    </source>
</reference>
<dbReference type="InterPro" id="IPR035965">
    <property type="entry name" value="PAS-like_dom_sf"/>
</dbReference>
<dbReference type="InterPro" id="IPR005467">
    <property type="entry name" value="His_kinase_dom"/>
</dbReference>
<dbReference type="SUPFAM" id="SSF52172">
    <property type="entry name" value="CheY-like"/>
    <property type="match status" value="2"/>
</dbReference>
<dbReference type="Pfam" id="PF02518">
    <property type="entry name" value="HATPase_c"/>
    <property type="match status" value="1"/>
</dbReference>
<dbReference type="Gene3D" id="1.10.287.130">
    <property type="match status" value="1"/>
</dbReference>
<evidence type="ECO:0000313" key="9">
    <source>
        <dbReference type="EMBL" id="QTA89911.1"/>
    </source>
</evidence>
<evidence type="ECO:0000313" key="10">
    <source>
        <dbReference type="Proteomes" id="UP000663722"/>
    </source>
</evidence>
<dbReference type="InterPro" id="IPR036097">
    <property type="entry name" value="HisK_dim/P_sf"/>
</dbReference>
<dbReference type="InterPro" id="IPR011006">
    <property type="entry name" value="CheY-like_superfamily"/>
</dbReference>
<dbReference type="PROSITE" id="PS50109">
    <property type="entry name" value="HIS_KIN"/>
    <property type="match status" value="1"/>
</dbReference>
<dbReference type="InterPro" id="IPR003661">
    <property type="entry name" value="HisK_dim/P_dom"/>
</dbReference>
<dbReference type="SUPFAM" id="SSF55874">
    <property type="entry name" value="ATPase domain of HSP90 chaperone/DNA topoisomerase II/histidine kinase"/>
    <property type="match status" value="1"/>
</dbReference>
<dbReference type="AlphaFoldDB" id="A0A975BQN8"/>
<dbReference type="KEGG" id="dmm:dnm_059700"/>
<dbReference type="InterPro" id="IPR004358">
    <property type="entry name" value="Sig_transdc_His_kin-like_C"/>
</dbReference>
<dbReference type="InterPro" id="IPR003594">
    <property type="entry name" value="HATPase_dom"/>
</dbReference>
<dbReference type="SMART" id="SM00387">
    <property type="entry name" value="HATPase_c"/>
    <property type="match status" value="1"/>
</dbReference>
<evidence type="ECO:0000259" key="6">
    <source>
        <dbReference type="PROSITE" id="PS50109"/>
    </source>
</evidence>
<dbReference type="Gene3D" id="3.30.565.10">
    <property type="entry name" value="Histidine kinase-like ATPase, C-terminal domain"/>
    <property type="match status" value="1"/>
</dbReference>
<keyword evidence="5" id="KW-0175">Coiled coil</keyword>
<dbReference type="SMART" id="SM00091">
    <property type="entry name" value="PAS"/>
    <property type="match status" value="3"/>
</dbReference>
<dbReference type="PRINTS" id="PR00344">
    <property type="entry name" value="BCTRLSENSOR"/>
</dbReference>
<name>A0A975BQN8_9BACT</name>
<dbReference type="PROSITE" id="PS50110">
    <property type="entry name" value="RESPONSE_REGULATORY"/>
    <property type="match status" value="2"/>
</dbReference>
<dbReference type="RefSeq" id="WP_207678341.1">
    <property type="nucleotide sequence ID" value="NZ_CP061800.1"/>
</dbReference>
<feature type="domain" description="Histidine kinase" evidence="6">
    <location>
        <begin position="525"/>
        <end position="746"/>
    </location>
</feature>
<accession>A0A975BQN8</accession>
<dbReference type="NCBIfam" id="TIGR00229">
    <property type="entry name" value="sensory_box"/>
    <property type="match status" value="2"/>
</dbReference>
<dbReference type="CDD" id="cd00130">
    <property type="entry name" value="PAS"/>
    <property type="match status" value="1"/>
</dbReference>
<dbReference type="SMART" id="SM00388">
    <property type="entry name" value="HisKA"/>
    <property type="match status" value="1"/>
</dbReference>
<dbReference type="Pfam" id="PF00512">
    <property type="entry name" value="HisKA"/>
    <property type="match status" value="1"/>
</dbReference>
<protein>
    <recommendedName>
        <fullName evidence="2">histidine kinase</fullName>
        <ecNumber evidence="2">2.7.13.3</ecNumber>
    </recommendedName>
</protein>
<dbReference type="SUPFAM" id="SSF55785">
    <property type="entry name" value="PYP-like sensor domain (PAS domain)"/>
    <property type="match status" value="3"/>
</dbReference>
<dbReference type="Gene3D" id="3.40.50.2300">
    <property type="match status" value="2"/>
</dbReference>
<dbReference type="Pfam" id="PF13426">
    <property type="entry name" value="PAS_9"/>
    <property type="match status" value="2"/>
</dbReference>
<keyword evidence="10" id="KW-1185">Reference proteome</keyword>
<feature type="domain" description="Response regulatory" evidence="7">
    <location>
        <begin position="6"/>
        <end position="122"/>
    </location>
</feature>
<dbReference type="EC" id="2.7.13.3" evidence="2"/>